<dbReference type="AlphaFoldDB" id="A0A014Q7E4"/>
<dbReference type="STRING" id="225991.MA05_08425"/>
<evidence type="ECO:0000313" key="9">
    <source>
        <dbReference type="EMBL" id="EXU79102.1"/>
    </source>
</evidence>
<accession>A0A014Q7E4</accession>
<keyword evidence="6 7" id="KW-0472">Membrane</keyword>
<dbReference type="InterPro" id="IPR000515">
    <property type="entry name" value="MetI-like"/>
</dbReference>
<sequence length="277" mass="31210">MSRPPAPAVIYRHTWFDTLAAWLLALCWILPLAYAVWTAFHPSAYATRLDLAAPWTLQNFRNAWEAAPFARYFLNTTLLVLMILAAQLVLSTLAAFAFARYEFRGKHIAFALVLVQLMIMPDILLVENYQTMARLGLVDTLLAIGLPYFASAFAIFLLRQTFLGIPKELDEAARVEGASTLQILWRVYVPLARPVYTAFALVSVSFHWNNFLWPLIITNSVESRPLTVGLQVFSSVEQGVDWSTITAATLMTSAPLLVAFILFQRQFVQSFMRAGIK</sequence>
<feature type="transmembrane region" description="Helical" evidence="7">
    <location>
        <begin position="195"/>
        <end position="216"/>
    </location>
</feature>
<organism evidence="9 10">
    <name type="scientific">Comamonas aquatica DA1877</name>
    <dbReference type="NCBI Taxonomy" id="1457173"/>
    <lineage>
        <taxon>Bacteria</taxon>
        <taxon>Pseudomonadati</taxon>
        <taxon>Pseudomonadota</taxon>
        <taxon>Betaproteobacteria</taxon>
        <taxon>Burkholderiales</taxon>
        <taxon>Comamonadaceae</taxon>
        <taxon>Comamonas</taxon>
    </lineage>
</organism>
<feature type="domain" description="ABC transmembrane type-1" evidence="8">
    <location>
        <begin position="73"/>
        <end position="263"/>
    </location>
</feature>
<gene>
    <name evidence="9" type="ORF">AX13_07815</name>
</gene>
<keyword evidence="5 7" id="KW-1133">Transmembrane helix</keyword>
<proteinExistence type="inferred from homology"/>
<evidence type="ECO:0000256" key="3">
    <source>
        <dbReference type="ARBA" id="ARBA00022475"/>
    </source>
</evidence>
<keyword evidence="2 7" id="KW-0813">Transport</keyword>
<feature type="transmembrane region" description="Helical" evidence="7">
    <location>
        <begin position="242"/>
        <end position="263"/>
    </location>
</feature>
<evidence type="ECO:0000256" key="6">
    <source>
        <dbReference type="ARBA" id="ARBA00023136"/>
    </source>
</evidence>
<protein>
    <submittedName>
        <fullName evidence="9">ABC transporter permease</fullName>
    </submittedName>
</protein>
<reference evidence="9 10" key="1">
    <citation type="submission" date="2014-01" db="EMBL/GenBank/DDBJ databases">
        <title>Interspecies Systems Biology Uncovers Metabolites Affecting C. elegans Gene Expression and Life History Traits.</title>
        <authorList>
            <person name="Watson E."/>
            <person name="Macneil L.T."/>
            <person name="Ritter A.D."/>
            <person name="Yilmaz L.S."/>
            <person name="Rosebrock A.P."/>
            <person name="Caudy A.A."/>
            <person name="Walhout A.J."/>
        </authorList>
    </citation>
    <scope>NUCLEOTIDE SEQUENCE [LARGE SCALE GENOMIC DNA]</scope>
    <source>
        <strain evidence="9 10">DA1877</strain>
    </source>
</reference>
<name>A0A014Q7E4_9BURK</name>
<dbReference type="PANTHER" id="PTHR43744">
    <property type="entry name" value="ABC TRANSPORTER PERMEASE PROTEIN MG189-RELATED-RELATED"/>
    <property type="match status" value="1"/>
</dbReference>
<dbReference type="Gene3D" id="1.10.3720.10">
    <property type="entry name" value="MetI-like"/>
    <property type="match status" value="1"/>
</dbReference>
<comment type="similarity">
    <text evidence="7">Belongs to the binding-protein-dependent transport system permease family.</text>
</comment>
<evidence type="ECO:0000313" key="10">
    <source>
        <dbReference type="Proteomes" id="UP000020766"/>
    </source>
</evidence>
<dbReference type="CDD" id="cd06261">
    <property type="entry name" value="TM_PBP2"/>
    <property type="match status" value="1"/>
</dbReference>
<dbReference type="PROSITE" id="PS50928">
    <property type="entry name" value="ABC_TM1"/>
    <property type="match status" value="1"/>
</dbReference>
<dbReference type="SUPFAM" id="SSF161098">
    <property type="entry name" value="MetI-like"/>
    <property type="match status" value="1"/>
</dbReference>
<comment type="subcellular location">
    <subcellularLocation>
        <location evidence="1 7">Cell membrane</location>
        <topology evidence="1 7">Multi-pass membrane protein</topology>
    </subcellularLocation>
</comment>
<dbReference type="GO" id="GO:0055085">
    <property type="term" value="P:transmembrane transport"/>
    <property type="evidence" value="ECO:0007669"/>
    <property type="project" value="InterPro"/>
</dbReference>
<dbReference type="GO" id="GO:0005886">
    <property type="term" value="C:plasma membrane"/>
    <property type="evidence" value="ECO:0007669"/>
    <property type="project" value="UniProtKB-SubCell"/>
</dbReference>
<dbReference type="Proteomes" id="UP000020766">
    <property type="component" value="Unassembled WGS sequence"/>
</dbReference>
<feature type="transmembrane region" description="Helical" evidence="7">
    <location>
        <begin position="72"/>
        <end position="96"/>
    </location>
</feature>
<dbReference type="InterPro" id="IPR035906">
    <property type="entry name" value="MetI-like_sf"/>
</dbReference>
<evidence type="ECO:0000256" key="4">
    <source>
        <dbReference type="ARBA" id="ARBA00022692"/>
    </source>
</evidence>
<keyword evidence="4 7" id="KW-0812">Transmembrane</keyword>
<evidence type="ECO:0000256" key="1">
    <source>
        <dbReference type="ARBA" id="ARBA00004651"/>
    </source>
</evidence>
<feature type="transmembrane region" description="Helical" evidence="7">
    <location>
        <begin position="132"/>
        <end position="158"/>
    </location>
</feature>
<keyword evidence="3" id="KW-1003">Cell membrane</keyword>
<dbReference type="RefSeq" id="WP_043386032.1">
    <property type="nucleotide sequence ID" value="NZ_JBOK01000020.1"/>
</dbReference>
<evidence type="ECO:0000256" key="7">
    <source>
        <dbReference type="RuleBase" id="RU363032"/>
    </source>
</evidence>
<dbReference type="EMBL" id="JBOK01000020">
    <property type="protein sequence ID" value="EXU79102.1"/>
    <property type="molecule type" value="Genomic_DNA"/>
</dbReference>
<comment type="caution">
    <text evidence="9">The sequence shown here is derived from an EMBL/GenBank/DDBJ whole genome shotgun (WGS) entry which is preliminary data.</text>
</comment>
<evidence type="ECO:0000256" key="2">
    <source>
        <dbReference type="ARBA" id="ARBA00022448"/>
    </source>
</evidence>
<evidence type="ECO:0000256" key="5">
    <source>
        <dbReference type="ARBA" id="ARBA00022989"/>
    </source>
</evidence>
<dbReference type="PATRIC" id="fig|1457173.3.peg.2986"/>
<keyword evidence="10" id="KW-1185">Reference proteome</keyword>
<evidence type="ECO:0000259" key="8">
    <source>
        <dbReference type="PROSITE" id="PS50928"/>
    </source>
</evidence>
<feature type="transmembrane region" description="Helical" evidence="7">
    <location>
        <begin position="108"/>
        <end position="126"/>
    </location>
</feature>
<dbReference type="PANTHER" id="PTHR43744:SF3">
    <property type="entry name" value="LACTOSE TRANSPORT SYSTEM PERMEASE PROTEIN LACG"/>
    <property type="match status" value="1"/>
</dbReference>
<dbReference type="Pfam" id="PF00528">
    <property type="entry name" value="BPD_transp_1"/>
    <property type="match status" value="1"/>
</dbReference>